<dbReference type="GO" id="GO:0009279">
    <property type="term" value="C:cell outer membrane"/>
    <property type="evidence" value="ECO:0007669"/>
    <property type="project" value="UniProtKB-SubCell"/>
</dbReference>
<comment type="caution">
    <text evidence="10">The sequence shown here is derived from an EMBL/GenBank/DDBJ whole genome shotgun (WGS) entry which is preliminary data.</text>
</comment>
<evidence type="ECO:0000256" key="8">
    <source>
        <dbReference type="SAM" id="MobiDB-lite"/>
    </source>
</evidence>
<proteinExistence type="inferred from homology"/>
<reference evidence="10 11" key="1">
    <citation type="submission" date="2018-06" db="EMBL/GenBank/DDBJ databases">
        <title>Pedobacter endophyticus sp. nov., an endophytic bacterium isolated from a leaf of Triticum aestivum.</title>
        <authorList>
            <person name="Zhang L."/>
        </authorList>
    </citation>
    <scope>NUCLEOTIDE SEQUENCE [LARGE SCALE GENOMIC DNA]</scope>
    <source>
        <strain evidence="10 11">CM134L-2</strain>
    </source>
</reference>
<dbReference type="OrthoDB" id="9768177at2"/>
<dbReference type="InterPro" id="IPR039426">
    <property type="entry name" value="TonB-dep_rcpt-like"/>
</dbReference>
<dbReference type="Gene3D" id="2.170.130.10">
    <property type="entry name" value="TonB-dependent receptor, plug domain"/>
    <property type="match status" value="1"/>
</dbReference>
<dbReference type="EMBL" id="SAYW01000008">
    <property type="protein sequence ID" value="RWU03976.1"/>
    <property type="molecule type" value="Genomic_DNA"/>
</dbReference>
<feature type="region of interest" description="Disordered" evidence="8">
    <location>
        <begin position="956"/>
        <end position="977"/>
    </location>
</feature>
<dbReference type="InterPro" id="IPR023996">
    <property type="entry name" value="TonB-dep_OMP_SusC/RagA"/>
</dbReference>
<dbReference type="InterPro" id="IPR036942">
    <property type="entry name" value="Beta-barrel_TonB_sf"/>
</dbReference>
<evidence type="ECO:0000256" key="3">
    <source>
        <dbReference type="ARBA" id="ARBA00022452"/>
    </source>
</evidence>
<dbReference type="AlphaFoldDB" id="A0A3S3R452"/>
<evidence type="ECO:0000256" key="1">
    <source>
        <dbReference type="ARBA" id="ARBA00004571"/>
    </source>
</evidence>
<protein>
    <submittedName>
        <fullName evidence="10">TonB-dependent receptor</fullName>
    </submittedName>
</protein>
<evidence type="ECO:0000256" key="6">
    <source>
        <dbReference type="ARBA" id="ARBA00023237"/>
    </source>
</evidence>
<evidence type="ECO:0000256" key="5">
    <source>
        <dbReference type="ARBA" id="ARBA00023136"/>
    </source>
</evidence>
<dbReference type="InterPro" id="IPR037066">
    <property type="entry name" value="Plug_dom_sf"/>
</dbReference>
<sequence length="1068" mass="116373">MKNTNMSSEDLTSHVKSALLILFIFLSSLANAKSMEMKSYESEPNDAIFKNASTLNFFQQTKVVKGTVKDENGQPLVGVNITVKNKSLGTTTDTAGNFSINIQSNQETLVFTLIGYATKELLARGGTTLSITMTEQENSLSSIVVIGYGTALKRDITGAITKVSGKTVSETPAVNIANALQGRVAGLQVTSNGSPGASPIVRIRGISSISFASDPLYVVDGFPTGDLSAIDTRDIESVDVLKDAAAAAIYGSRATNGVIMITTKRGHSGERIGVSLDSYVGFQAVTKRLDLLDTEGIKKYALAYRGNLPGRLLPPEVDKPIYAGATQTYGQTNTDWQDAYFRKGMITQHNIALNGGNDVSHFYTSAGYMDQRGTSPAVGYKRYNFRLNSEHNIGRRFTFGQNLYTAFTNQQYDNNETGSRTNLVNVIRNFPFMPIYDPTSIGGYRGVNSVLDGGDPTNPVEDAELKNPGTRSGTKILGNAYLEVKLLESLKFRSTFGVDYANQLDYRFSPIFNNNGTIAGSNAIVATITNNRSISSVLLYTQQLTFDKYFGQHHINATAVVEQQNQKIRTENGSGQQPSNDLKTLNNASNIALQTLYGENFLFSALGRINYNFGSKYLFSAAIRRDGLSVWAPGKKWATFPSASIGWRIDQEEFMKSQKFISELKVRAGYGITGLNGTVLGNTPWLVSVNANSSLYPFGNNANAGSGSSIQRLGNTDLEWEKTKQLNIGLDLGILKNDLTLSVDYFKRKTDNLILNVPLPPSVGYLNSNVLQNVGAMDNSGLEMQLGYIQRTGAFKWNASVNVSIITNKVTRMATGVANIEAGGDADFGAENITRTEVGQAIQSFYGYVTEGLFQNAADVASHAKQRDGTAPGDIKFADLNQDGVIDSQDRTFLGSFLPKFSYGINLGASYKNFDLSLFFQGVQGNKIFNASRVITEGMVRFFNAGTQVLNAWTPTNTNTNIPRAASGDPNQNSRPSDRFIEDGSFLRLKNIILAYNLPQSALPAFVKNTVRNIRLYVSSQNLFTITKYTGYDPEVGNRTPGSSLTNGIDFAVYPQPKSFQFGLQANF</sequence>
<dbReference type="SUPFAM" id="SSF49464">
    <property type="entry name" value="Carboxypeptidase regulatory domain-like"/>
    <property type="match status" value="1"/>
</dbReference>
<keyword evidence="11" id="KW-1185">Reference proteome</keyword>
<keyword evidence="10" id="KW-0675">Receptor</keyword>
<keyword evidence="3 7" id="KW-1134">Transmembrane beta strand</keyword>
<dbReference type="SUPFAM" id="SSF56935">
    <property type="entry name" value="Porins"/>
    <property type="match status" value="1"/>
</dbReference>
<dbReference type="Gene3D" id="2.40.170.20">
    <property type="entry name" value="TonB-dependent receptor, beta-barrel domain"/>
    <property type="match status" value="1"/>
</dbReference>
<dbReference type="NCBIfam" id="TIGR04056">
    <property type="entry name" value="OMP_RagA_SusC"/>
    <property type="match status" value="1"/>
</dbReference>
<dbReference type="InterPro" id="IPR008969">
    <property type="entry name" value="CarboxyPept-like_regulatory"/>
</dbReference>
<comment type="subcellular location">
    <subcellularLocation>
        <location evidence="1 7">Cell outer membrane</location>
        <topology evidence="1 7">Multi-pass membrane protein</topology>
    </subcellularLocation>
</comment>
<evidence type="ECO:0000256" key="7">
    <source>
        <dbReference type="PROSITE-ProRule" id="PRU01360"/>
    </source>
</evidence>
<dbReference type="InterPro" id="IPR012910">
    <property type="entry name" value="Plug_dom"/>
</dbReference>
<dbReference type="Pfam" id="PF13715">
    <property type="entry name" value="CarbopepD_reg_2"/>
    <property type="match status" value="1"/>
</dbReference>
<dbReference type="Gene3D" id="2.60.40.1120">
    <property type="entry name" value="Carboxypeptidase-like, regulatory domain"/>
    <property type="match status" value="1"/>
</dbReference>
<feature type="domain" description="TonB-dependent receptor plug" evidence="9">
    <location>
        <begin position="153"/>
        <end position="258"/>
    </location>
</feature>
<dbReference type="PROSITE" id="PS00448">
    <property type="entry name" value="CLOS_CELLULOSOME_RPT"/>
    <property type="match status" value="1"/>
</dbReference>
<dbReference type="GO" id="GO:0004553">
    <property type="term" value="F:hydrolase activity, hydrolyzing O-glycosyl compounds"/>
    <property type="evidence" value="ECO:0007669"/>
    <property type="project" value="InterPro"/>
</dbReference>
<organism evidence="10 11">
    <name type="scientific">Pedobacter chitinilyticus</name>
    <dbReference type="NCBI Taxonomy" id="2233776"/>
    <lineage>
        <taxon>Bacteria</taxon>
        <taxon>Pseudomonadati</taxon>
        <taxon>Bacteroidota</taxon>
        <taxon>Sphingobacteriia</taxon>
        <taxon>Sphingobacteriales</taxon>
        <taxon>Sphingobacteriaceae</taxon>
        <taxon>Pedobacter</taxon>
    </lineage>
</organism>
<evidence type="ECO:0000313" key="10">
    <source>
        <dbReference type="EMBL" id="RWU03976.1"/>
    </source>
</evidence>
<keyword evidence="6 7" id="KW-0998">Cell outer membrane</keyword>
<dbReference type="Proteomes" id="UP000284120">
    <property type="component" value="Unassembled WGS sequence"/>
</dbReference>
<evidence type="ECO:0000256" key="4">
    <source>
        <dbReference type="ARBA" id="ARBA00022692"/>
    </source>
</evidence>
<dbReference type="InterPro" id="IPR023997">
    <property type="entry name" value="TonB-dep_OMP_SusC/RagA_CS"/>
</dbReference>
<dbReference type="GO" id="GO:0000272">
    <property type="term" value="P:polysaccharide catabolic process"/>
    <property type="evidence" value="ECO:0007669"/>
    <property type="project" value="InterPro"/>
</dbReference>
<comment type="similarity">
    <text evidence="7">Belongs to the TonB-dependent receptor family.</text>
</comment>
<dbReference type="RefSeq" id="WP_113649215.1">
    <property type="nucleotide sequence ID" value="NZ_QMHN01000008.1"/>
</dbReference>
<accession>A0A3S3R452</accession>
<name>A0A3S3R452_9SPHI</name>
<evidence type="ECO:0000256" key="2">
    <source>
        <dbReference type="ARBA" id="ARBA00022448"/>
    </source>
</evidence>
<dbReference type="InterPro" id="IPR002105">
    <property type="entry name" value="Dockerin_1_rpt"/>
</dbReference>
<evidence type="ECO:0000313" key="11">
    <source>
        <dbReference type="Proteomes" id="UP000284120"/>
    </source>
</evidence>
<keyword evidence="5 7" id="KW-0472">Membrane</keyword>
<evidence type="ECO:0000259" key="9">
    <source>
        <dbReference type="Pfam" id="PF07715"/>
    </source>
</evidence>
<keyword evidence="4 7" id="KW-0812">Transmembrane</keyword>
<dbReference type="PROSITE" id="PS52016">
    <property type="entry name" value="TONB_DEPENDENT_REC_3"/>
    <property type="match status" value="1"/>
</dbReference>
<dbReference type="Pfam" id="PF07715">
    <property type="entry name" value="Plug"/>
    <property type="match status" value="1"/>
</dbReference>
<gene>
    <name evidence="10" type="ORF">DPV69_20055</name>
</gene>
<dbReference type="NCBIfam" id="TIGR04057">
    <property type="entry name" value="SusC_RagA_signa"/>
    <property type="match status" value="1"/>
</dbReference>
<keyword evidence="2 7" id="KW-0813">Transport</keyword>